<dbReference type="Proteomes" id="UP000274346">
    <property type="component" value="Chromosome"/>
</dbReference>
<accession>A0A3P8JEJ6</accession>
<name>A0A3P8JEJ6_RAOTE</name>
<dbReference type="EMBL" id="LR131271">
    <property type="protein sequence ID" value="VDR25208.1"/>
    <property type="molecule type" value="Genomic_DNA"/>
</dbReference>
<reference evidence="1 2" key="1">
    <citation type="submission" date="2018-12" db="EMBL/GenBank/DDBJ databases">
        <authorList>
            <consortium name="Pathogen Informatics"/>
        </authorList>
    </citation>
    <scope>NUCLEOTIDE SEQUENCE [LARGE SCALE GENOMIC DNA]</scope>
    <source>
        <strain evidence="1 2">NCTC13098</strain>
    </source>
</reference>
<proteinExistence type="predicted"/>
<gene>
    <name evidence="1" type="ORF">NCTC13098_01514</name>
</gene>
<dbReference type="InterPro" id="IPR036390">
    <property type="entry name" value="WH_DNA-bd_sf"/>
</dbReference>
<sequence>MKQKSLIIKLIDLVGDSFAFGNEMGRKVFGKLQQIVDDNPQENVFGISLEGIEATDASFPRESVISLAKLLREDKGFYLTQVMSKDLLDNWSYAATAKDQPIFVYDNSYKIIGPALTEGTMQLIDFIMKNEFTTTSMVASEFDISTQNASGKLKKLYRQGLILGKKEVAESGGHEFVYVPIK</sequence>
<dbReference type="SUPFAM" id="SSF46785">
    <property type="entry name" value="Winged helix' DNA-binding domain"/>
    <property type="match status" value="1"/>
</dbReference>
<organism evidence="1 2">
    <name type="scientific">Raoultella terrigena</name>
    <name type="common">Klebsiella terrigena</name>
    <dbReference type="NCBI Taxonomy" id="577"/>
    <lineage>
        <taxon>Bacteria</taxon>
        <taxon>Pseudomonadati</taxon>
        <taxon>Pseudomonadota</taxon>
        <taxon>Gammaproteobacteria</taxon>
        <taxon>Enterobacterales</taxon>
        <taxon>Enterobacteriaceae</taxon>
        <taxon>Klebsiella/Raoultella group</taxon>
        <taxon>Raoultella</taxon>
    </lineage>
</organism>
<dbReference type="AlphaFoldDB" id="A0A3P8JEJ6"/>
<evidence type="ECO:0000313" key="2">
    <source>
        <dbReference type="Proteomes" id="UP000274346"/>
    </source>
</evidence>
<protein>
    <submittedName>
        <fullName evidence="1">Predicted transcriptional regulator</fullName>
    </submittedName>
</protein>
<evidence type="ECO:0000313" key="1">
    <source>
        <dbReference type="EMBL" id="VDR25208.1"/>
    </source>
</evidence>
<dbReference type="KEGG" id="rtg:NCTC13098_01514"/>